<keyword evidence="2 5" id="KW-0812">Transmembrane</keyword>
<dbReference type="PANTHER" id="PTHR13531:SF0">
    <property type="entry name" value="GEO07735P1-RELATED"/>
    <property type="match status" value="1"/>
</dbReference>
<proteinExistence type="predicted"/>
<evidence type="ECO:0000313" key="7">
    <source>
        <dbReference type="WBParaSite" id="ACRNAN_scaffold4660.g9552.t1"/>
    </source>
</evidence>
<organism evidence="6 7">
    <name type="scientific">Acrobeloides nanus</name>
    <dbReference type="NCBI Taxonomy" id="290746"/>
    <lineage>
        <taxon>Eukaryota</taxon>
        <taxon>Metazoa</taxon>
        <taxon>Ecdysozoa</taxon>
        <taxon>Nematoda</taxon>
        <taxon>Chromadorea</taxon>
        <taxon>Rhabditida</taxon>
        <taxon>Tylenchina</taxon>
        <taxon>Cephalobomorpha</taxon>
        <taxon>Cephaloboidea</taxon>
        <taxon>Cephalobidae</taxon>
        <taxon>Acrobeloides</taxon>
    </lineage>
</organism>
<dbReference type="Proteomes" id="UP000887540">
    <property type="component" value="Unplaced"/>
</dbReference>
<evidence type="ECO:0000256" key="3">
    <source>
        <dbReference type="ARBA" id="ARBA00022989"/>
    </source>
</evidence>
<dbReference type="GO" id="GO:0016020">
    <property type="term" value="C:membrane"/>
    <property type="evidence" value="ECO:0007669"/>
    <property type="project" value="UniProtKB-SubCell"/>
</dbReference>
<dbReference type="AlphaFoldDB" id="A0A914DXE0"/>
<reference evidence="7" key="1">
    <citation type="submission" date="2022-11" db="UniProtKB">
        <authorList>
            <consortium name="WormBaseParasite"/>
        </authorList>
    </citation>
    <scope>IDENTIFICATION</scope>
</reference>
<evidence type="ECO:0000256" key="2">
    <source>
        <dbReference type="ARBA" id="ARBA00022692"/>
    </source>
</evidence>
<sequence length="111" mass="12421">MYIYKLTYLNYPVHVEVCELIIIILFLPIEALRISWAHRGNLTETPTYISFSLLLGLGVIAICLYLGFFQGYVLLIERIVACIEGGFVILESMFGVVAVASFSRPVSIAET</sequence>
<accession>A0A914DXE0</accession>
<dbReference type="GO" id="GO:1905515">
    <property type="term" value="P:non-motile cilium assembly"/>
    <property type="evidence" value="ECO:0007669"/>
    <property type="project" value="TreeGrafter"/>
</dbReference>
<feature type="transmembrane region" description="Helical" evidence="5">
    <location>
        <begin position="80"/>
        <end position="102"/>
    </location>
</feature>
<comment type="subcellular location">
    <subcellularLocation>
        <location evidence="1">Membrane</location>
        <topology evidence="1">Multi-pass membrane protein</topology>
    </subcellularLocation>
</comment>
<evidence type="ECO:0000256" key="4">
    <source>
        <dbReference type="ARBA" id="ARBA00023136"/>
    </source>
</evidence>
<name>A0A914DXE0_9BILA</name>
<feature type="transmembrane region" description="Helical" evidence="5">
    <location>
        <begin position="48"/>
        <end position="68"/>
    </location>
</feature>
<dbReference type="InterPro" id="IPR019184">
    <property type="entry name" value="Uncharacterised_TM-17"/>
</dbReference>
<evidence type="ECO:0000313" key="6">
    <source>
        <dbReference type="Proteomes" id="UP000887540"/>
    </source>
</evidence>
<dbReference type="WBParaSite" id="ACRNAN_scaffold4660.g9552.t1">
    <property type="protein sequence ID" value="ACRNAN_scaffold4660.g9552.t1"/>
    <property type="gene ID" value="ACRNAN_scaffold4660.g9552"/>
</dbReference>
<keyword evidence="3 5" id="KW-1133">Transmembrane helix</keyword>
<dbReference type="GO" id="GO:0035869">
    <property type="term" value="C:ciliary transition zone"/>
    <property type="evidence" value="ECO:0007669"/>
    <property type="project" value="TreeGrafter"/>
</dbReference>
<evidence type="ECO:0000256" key="5">
    <source>
        <dbReference type="SAM" id="Phobius"/>
    </source>
</evidence>
<protein>
    <submittedName>
        <fullName evidence="7">Uncharacterized protein</fullName>
    </submittedName>
</protein>
<feature type="transmembrane region" description="Helical" evidence="5">
    <location>
        <begin position="12"/>
        <end position="36"/>
    </location>
</feature>
<dbReference type="Pfam" id="PF09799">
    <property type="entry name" value="Transmemb_17"/>
    <property type="match status" value="1"/>
</dbReference>
<dbReference type="PANTHER" id="PTHR13531">
    <property type="entry name" value="GEO07735P1-RELATED-RELATED"/>
    <property type="match status" value="1"/>
</dbReference>
<keyword evidence="4 5" id="KW-0472">Membrane</keyword>
<evidence type="ECO:0000256" key="1">
    <source>
        <dbReference type="ARBA" id="ARBA00004141"/>
    </source>
</evidence>
<keyword evidence="6" id="KW-1185">Reference proteome</keyword>